<feature type="region of interest" description="Disordered" evidence="1">
    <location>
        <begin position="135"/>
        <end position="154"/>
    </location>
</feature>
<dbReference type="NCBIfam" id="NF038220">
    <property type="entry name" value="IcmT_TraK"/>
    <property type="match status" value="1"/>
</dbReference>
<protein>
    <submittedName>
        <fullName evidence="3">Uncharacterized protein</fullName>
    </submittedName>
</protein>
<keyword evidence="2" id="KW-0812">Transmembrane</keyword>
<accession>A0A0F9XQZ8</accession>
<sequence length="154" mass="17532">MYGGSVFWRETMKPAKFLIFDGRVVLVLLPTFIHLRIWTLSIALITMMVFWWFDRKGISASSIVRFVRARFIGNKRTARGVFEERSAVHFAYECQPYLKMKVAEAARLELEAQGQIKTGFLAMFGLGRKVAPTTKNLSQSPAGNSLSLHKEDEV</sequence>
<feature type="compositionally biased region" description="Polar residues" evidence="1">
    <location>
        <begin position="135"/>
        <end position="147"/>
    </location>
</feature>
<keyword evidence="2" id="KW-1133">Transmembrane helix</keyword>
<reference evidence="3" key="1">
    <citation type="journal article" date="2015" name="Nature">
        <title>Complex archaea that bridge the gap between prokaryotes and eukaryotes.</title>
        <authorList>
            <person name="Spang A."/>
            <person name="Saw J.H."/>
            <person name="Jorgensen S.L."/>
            <person name="Zaremba-Niedzwiedzka K."/>
            <person name="Martijn J."/>
            <person name="Lind A.E."/>
            <person name="van Eijk R."/>
            <person name="Schleper C."/>
            <person name="Guy L."/>
            <person name="Ettema T.J."/>
        </authorList>
    </citation>
    <scope>NUCLEOTIDE SEQUENCE</scope>
</reference>
<keyword evidence="2" id="KW-0472">Membrane</keyword>
<evidence type="ECO:0000256" key="1">
    <source>
        <dbReference type="SAM" id="MobiDB-lite"/>
    </source>
</evidence>
<name>A0A0F9XQZ8_9ZZZZ</name>
<evidence type="ECO:0000256" key="2">
    <source>
        <dbReference type="SAM" id="Phobius"/>
    </source>
</evidence>
<dbReference type="EMBL" id="LAZR01000033">
    <property type="protein sequence ID" value="KKO01847.1"/>
    <property type="molecule type" value="Genomic_DNA"/>
</dbReference>
<evidence type="ECO:0000313" key="3">
    <source>
        <dbReference type="EMBL" id="KKO01847.1"/>
    </source>
</evidence>
<dbReference type="InterPro" id="IPR047756">
    <property type="entry name" value="IcmT-like"/>
</dbReference>
<proteinExistence type="predicted"/>
<gene>
    <name evidence="3" type="ORF">LCGC14_0112020</name>
</gene>
<dbReference type="AlphaFoldDB" id="A0A0F9XQZ8"/>
<feature type="transmembrane region" description="Helical" evidence="2">
    <location>
        <begin position="33"/>
        <end position="53"/>
    </location>
</feature>
<organism evidence="3">
    <name type="scientific">marine sediment metagenome</name>
    <dbReference type="NCBI Taxonomy" id="412755"/>
    <lineage>
        <taxon>unclassified sequences</taxon>
        <taxon>metagenomes</taxon>
        <taxon>ecological metagenomes</taxon>
    </lineage>
</organism>
<comment type="caution">
    <text evidence="3">The sequence shown here is derived from an EMBL/GenBank/DDBJ whole genome shotgun (WGS) entry which is preliminary data.</text>
</comment>